<feature type="transmembrane region" description="Helical" evidence="1">
    <location>
        <begin position="290"/>
        <end position="313"/>
    </location>
</feature>
<evidence type="ECO:0000313" key="3">
    <source>
        <dbReference type="Proteomes" id="UP000295151"/>
    </source>
</evidence>
<dbReference type="InterPro" id="IPR046594">
    <property type="entry name" value="DUF6652"/>
</dbReference>
<evidence type="ECO:0000313" key="2">
    <source>
        <dbReference type="EMBL" id="TDU89575.1"/>
    </source>
</evidence>
<keyword evidence="1" id="KW-0812">Transmembrane</keyword>
<feature type="transmembrane region" description="Helical" evidence="1">
    <location>
        <begin position="158"/>
        <end position="181"/>
    </location>
</feature>
<evidence type="ECO:0000256" key="1">
    <source>
        <dbReference type="SAM" id="Phobius"/>
    </source>
</evidence>
<feature type="transmembrane region" description="Helical" evidence="1">
    <location>
        <begin position="43"/>
        <end position="65"/>
    </location>
</feature>
<comment type="caution">
    <text evidence="2">The sequence shown here is derived from an EMBL/GenBank/DDBJ whole genome shotgun (WGS) entry which is preliminary data.</text>
</comment>
<proteinExistence type="predicted"/>
<organism evidence="2 3">
    <name type="scientific">Kribbella voronezhensis</name>
    <dbReference type="NCBI Taxonomy" id="2512212"/>
    <lineage>
        <taxon>Bacteria</taxon>
        <taxon>Bacillati</taxon>
        <taxon>Actinomycetota</taxon>
        <taxon>Actinomycetes</taxon>
        <taxon>Propionibacteriales</taxon>
        <taxon>Kribbellaceae</taxon>
        <taxon>Kribbella</taxon>
    </lineage>
</organism>
<reference evidence="2 3" key="1">
    <citation type="submission" date="2019-03" db="EMBL/GenBank/DDBJ databases">
        <title>Genomic Encyclopedia of Type Strains, Phase III (KMG-III): the genomes of soil and plant-associated and newly described type strains.</title>
        <authorList>
            <person name="Whitman W."/>
        </authorList>
    </citation>
    <scope>NUCLEOTIDE SEQUENCE [LARGE SCALE GENOMIC DNA]</scope>
    <source>
        <strain evidence="2 3">VKM Ac-2575</strain>
    </source>
</reference>
<keyword evidence="1" id="KW-1133">Transmembrane helix</keyword>
<feature type="transmembrane region" description="Helical" evidence="1">
    <location>
        <begin position="121"/>
        <end position="146"/>
    </location>
</feature>
<dbReference type="AlphaFoldDB" id="A0A4R7TC39"/>
<keyword evidence="1" id="KW-0472">Membrane</keyword>
<sequence length="416" mass="44825">MALTSMARALGASLVLGAILMAWVASGVGITSPFEADDPSELTATYAVLGAWLVAYLLLAGLVAIDAGRLARSGDLDALQRSANFAKLTALPFFALNFVVLAEAVAVIGSNDRDRFGLDGFAAALGFMVLTYVVLLPTSAYGVACLTHLKKTGQVGRAFFGINLVLHFLFVVDVLSAIVVIEVARDRLGTARRPSAVLRNLLAVVLALGSAVAIVWLAFVVIYYWFDPPTTAFFWDGMQQLTISTPVEFVLLVLVPIVPLITFRTAVQLFLRDDLDALWRSARTVKLTMIPLFVQNFVLCVFVVAVVAFFPVILTRGALLEGGPLVLTVLGTIAAAGFVPALIGTYLMMLPTSIYSITCLALLMRHRAVSPRFFAIHLILQLVFVTDIISTLVIARRAHHLQSTPIRRTEPTAVPG</sequence>
<accession>A0A4R7TC39</accession>
<keyword evidence="3" id="KW-1185">Reference proteome</keyword>
<feature type="transmembrane region" description="Helical" evidence="1">
    <location>
        <begin position="247"/>
        <end position="270"/>
    </location>
</feature>
<dbReference type="Pfam" id="PF20357">
    <property type="entry name" value="DUF6652"/>
    <property type="match status" value="2"/>
</dbReference>
<feature type="transmembrane region" description="Helical" evidence="1">
    <location>
        <begin position="325"/>
        <end position="348"/>
    </location>
</feature>
<dbReference type="Proteomes" id="UP000295151">
    <property type="component" value="Unassembled WGS sequence"/>
</dbReference>
<gene>
    <name evidence="2" type="ORF">EV138_3148</name>
</gene>
<feature type="transmembrane region" description="Helical" evidence="1">
    <location>
        <begin position="373"/>
        <end position="395"/>
    </location>
</feature>
<name>A0A4R7TC39_9ACTN</name>
<dbReference type="EMBL" id="SOCE01000001">
    <property type="protein sequence ID" value="TDU89575.1"/>
    <property type="molecule type" value="Genomic_DNA"/>
</dbReference>
<feature type="transmembrane region" description="Helical" evidence="1">
    <location>
        <begin position="201"/>
        <end position="226"/>
    </location>
</feature>
<protein>
    <submittedName>
        <fullName evidence="2">Uncharacterized protein</fullName>
    </submittedName>
</protein>